<feature type="transmembrane region" description="Helical" evidence="1">
    <location>
        <begin position="6"/>
        <end position="25"/>
    </location>
</feature>
<sequence>MDISWIQTVLGIVLGWQLPNILNFFKFWLYLRWKHHFLEGTWNCYHYSMENHSVVFRHEVWEIKRSSFGGLKITTFDKDRPGLIYKTIVKYEKGYLLLNFSGEKHSEEWQARLNELIPSSNSQMRGIMVSLDFDRHPYSTPLIVTEKEIELDEAKNLIKCIAGFDTQSYSIRMTEKIANK</sequence>
<keyword evidence="1" id="KW-1133">Transmembrane helix</keyword>
<evidence type="ECO:0000256" key="1">
    <source>
        <dbReference type="SAM" id="Phobius"/>
    </source>
</evidence>
<dbReference type="AlphaFoldDB" id="A0A3B0X830"/>
<evidence type="ECO:0000313" key="2">
    <source>
        <dbReference type="EMBL" id="VAW52926.1"/>
    </source>
</evidence>
<keyword evidence="1" id="KW-0812">Transmembrane</keyword>
<proteinExistence type="predicted"/>
<reference evidence="2" key="1">
    <citation type="submission" date="2018-06" db="EMBL/GenBank/DDBJ databases">
        <authorList>
            <person name="Zhirakovskaya E."/>
        </authorList>
    </citation>
    <scope>NUCLEOTIDE SEQUENCE</scope>
</reference>
<name>A0A3B0X830_9ZZZZ</name>
<protein>
    <submittedName>
        <fullName evidence="2">Uncharacterized protein</fullName>
    </submittedName>
</protein>
<accession>A0A3B0X830</accession>
<dbReference type="EMBL" id="UOFE01000031">
    <property type="protein sequence ID" value="VAW52926.1"/>
    <property type="molecule type" value="Genomic_DNA"/>
</dbReference>
<gene>
    <name evidence="2" type="ORF">MNBD_GAMMA05-1869</name>
</gene>
<keyword evidence="1" id="KW-0472">Membrane</keyword>
<organism evidence="2">
    <name type="scientific">hydrothermal vent metagenome</name>
    <dbReference type="NCBI Taxonomy" id="652676"/>
    <lineage>
        <taxon>unclassified sequences</taxon>
        <taxon>metagenomes</taxon>
        <taxon>ecological metagenomes</taxon>
    </lineage>
</organism>